<gene>
    <name evidence="14" type="ORF">LX95_00324</name>
</gene>
<dbReference type="InterPro" id="IPR008969">
    <property type="entry name" value="CarboxyPept-like_regulatory"/>
</dbReference>
<evidence type="ECO:0000313" key="15">
    <source>
        <dbReference type="Proteomes" id="UP000249542"/>
    </source>
</evidence>
<dbReference type="Pfam" id="PF13715">
    <property type="entry name" value="CarbopepD_reg_2"/>
    <property type="match status" value="1"/>
</dbReference>
<keyword evidence="2 10" id="KW-0813">Transport</keyword>
<dbReference type="Gene3D" id="2.40.170.20">
    <property type="entry name" value="TonB-dependent receptor, beta-barrel domain"/>
    <property type="match status" value="1"/>
</dbReference>
<dbReference type="PANTHER" id="PTHR30069:SF29">
    <property type="entry name" value="HEMOGLOBIN AND HEMOGLOBIN-HAPTOGLOBIN-BINDING PROTEIN 1-RELATED"/>
    <property type="match status" value="1"/>
</dbReference>
<dbReference type="RefSeq" id="WP_111539670.1">
    <property type="nucleotide sequence ID" value="NZ_QKYV01000001.1"/>
</dbReference>
<evidence type="ECO:0000256" key="3">
    <source>
        <dbReference type="ARBA" id="ARBA00022452"/>
    </source>
</evidence>
<feature type="domain" description="TonB-dependent receptor-like beta-barrel" evidence="12">
    <location>
        <begin position="270"/>
        <end position="760"/>
    </location>
</feature>
<comment type="caution">
    <text evidence="14">The sequence shown here is derived from an EMBL/GenBank/DDBJ whole genome shotgun (WGS) entry which is preliminary data.</text>
</comment>
<protein>
    <submittedName>
        <fullName evidence="14">Outer membrane receptor protein involved in Fe transport</fullName>
    </submittedName>
</protein>
<dbReference type="InterPro" id="IPR012910">
    <property type="entry name" value="Plug_dom"/>
</dbReference>
<evidence type="ECO:0000256" key="5">
    <source>
        <dbReference type="ARBA" id="ARBA00022729"/>
    </source>
</evidence>
<dbReference type="InterPro" id="IPR036942">
    <property type="entry name" value="Beta-barrel_TonB_sf"/>
</dbReference>
<dbReference type="Gene3D" id="2.170.130.10">
    <property type="entry name" value="TonB-dependent receptor, plug domain"/>
    <property type="match status" value="1"/>
</dbReference>
<evidence type="ECO:0000256" key="4">
    <source>
        <dbReference type="ARBA" id="ARBA00022692"/>
    </source>
</evidence>
<evidence type="ECO:0000313" key="14">
    <source>
        <dbReference type="EMBL" id="PZW43995.1"/>
    </source>
</evidence>
<keyword evidence="6 11" id="KW-0798">TonB box</keyword>
<evidence type="ECO:0000259" key="13">
    <source>
        <dbReference type="Pfam" id="PF07715"/>
    </source>
</evidence>
<comment type="similarity">
    <text evidence="10 11">Belongs to the TonB-dependent receptor family.</text>
</comment>
<evidence type="ECO:0000256" key="10">
    <source>
        <dbReference type="PROSITE-ProRule" id="PRU01360"/>
    </source>
</evidence>
<accession>A0A2W7IFV3</accession>
<dbReference type="EMBL" id="QKYV01000001">
    <property type="protein sequence ID" value="PZW43995.1"/>
    <property type="molecule type" value="Genomic_DNA"/>
</dbReference>
<keyword evidence="8 14" id="KW-0675">Receptor</keyword>
<dbReference type="InterPro" id="IPR037066">
    <property type="entry name" value="Plug_dom_sf"/>
</dbReference>
<dbReference type="Pfam" id="PF00593">
    <property type="entry name" value="TonB_dep_Rec_b-barrel"/>
    <property type="match status" value="1"/>
</dbReference>
<evidence type="ECO:0000256" key="11">
    <source>
        <dbReference type="RuleBase" id="RU003357"/>
    </source>
</evidence>
<dbReference type="GO" id="GO:0009279">
    <property type="term" value="C:cell outer membrane"/>
    <property type="evidence" value="ECO:0007669"/>
    <property type="project" value="UniProtKB-SubCell"/>
</dbReference>
<evidence type="ECO:0000256" key="1">
    <source>
        <dbReference type="ARBA" id="ARBA00004571"/>
    </source>
</evidence>
<dbReference type="PROSITE" id="PS52016">
    <property type="entry name" value="TONB_DEPENDENT_REC_3"/>
    <property type="match status" value="1"/>
</dbReference>
<dbReference type="PANTHER" id="PTHR30069">
    <property type="entry name" value="TONB-DEPENDENT OUTER MEMBRANE RECEPTOR"/>
    <property type="match status" value="1"/>
</dbReference>
<feature type="domain" description="TonB-dependent receptor plug" evidence="13">
    <location>
        <begin position="122"/>
        <end position="224"/>
    </location>
</feature>
<dbReference type="SUPFAM" id="SSF49464">
    <property type="entry name" value="Carboxypeptidase regulatory domain-like"/>
    <property type="match status" value="1"/>
</dbReference>
<dbReference type="Pfam" id="PF07715">
    <property type="entry name" value="Plug"/>
    <property type="match status" value="1"/>
</dbReference>
<dbReference type="SUPFAM" id="SSF56935">
    <property type="entry name" value="Porins"/>
    <property type="match status" value="1"/>
</dbReference>
<proteinExistence type="inferred from homology"/>
<keyword evidence="4 10" id="KW-0812">Transmembrane</keyword>
<keyword evidence="3 10" id="KW-1134">Transmembrane beta strand</keyword>
<dbReference type="InterPro" id="IPR039426">
    <property type="entry name" value="TonB-dep_rcpt-like"/>
</dbReference>
<keyword evidence="7 10" id="KW-0472">Membrane</keyword>
<name>A0A2W7IFV3_9FLAO</name>
<evidence type="ECO:0000256" key="2">
    <source>
        <dbReference type="ARBA" id="ARBA00022448"/>
    </source>
</evidence>
<dbReference type="AlphaFoldDB" id="A0A2W7IFV3"/>
<comment type="subcellular location">
    <subcellularLocation>
        <location evidence="1 10">Cell outer membrane</location>
        <topology evidence="1 10">Multi-pass membrane protein</topology>
    </subcellularLocation>
</comment>
<evidence type="ECO:0000256" key="8">
    <source>
        <dbReference type="ARBA" id="ARBA00023170"/>
    </source>
</evidence>
<evidence type="ECO:0000256" key="6">
    <source>
        <dbReference type="ARBA" id="ARBA00023077"/>
    </source>
</evidence>
<keyword evidence="9 10" id="KW-0998">Cell outer membrane</keyword>
<dbReference type="GO" id="GO:0044718">
    <property type="term" value="P:siderophore transmembrane transport"/>
    <property type="evidence" value="ECO:0007669"/>
    <property type="project" value="TreeGrafter"/>
</dbReference>
<dbReference type="InterPro" id="IPR000531">
    <property type="entry name" value="Beta-barrel_TonB"/>
</dbReference>
<keyword evidence="5" id="KW-0732">Signal</keyword>
<dbReference type="Proteomes" id="UP000249542">
    <property type="component" value="Unassembled WGS sequence"/>
</dbReference>
<evidence type="ECO:0000256" key="9">
    <source>
        <dbReference type="ARBA" id="ARBA00023237"/>
    </source>
</evidence>
<evidence type="ECO:0000256" key="7">
    <source>
        <dbReference type="ARBA" id="ARBA00023136"/>
    </source>
</evidence>
<reference evidence="14 15" key="1">
    <citation type="submission" date="2018-06" db="EMBL/GenBank/DDBJ databases">
        <title>Genomic Encyclopedia of Archaeal and Bacterial Type Strains, Phase II (KMG-II): from individual species to whole genera.</title>
        <authorList>
            <person name="Goeker M."/>
        </authorList>
    </citation>
    <scope>NUCLEOTIDE SEQUENCE [LARGE SCALE GENOMIC DNA]</scope>
    <source>
        <strain evidence="14 15">DSM 15361</strain>
    </source>
</reference>
<keyword evidence="15" id="KW-1185">Reference proteome</keyword>
<sequence length="786" mass="89133">MQYKSYYVTTLLFFALSLMYGQSSVITGKVLDENQLPVLGASVSLKEISKGTMTDENGNFSLKGNFEGTYTLEISFVGFQTYSEKISIKSSRTEVKDVELKIGYDLEEVTISAKSKIQEIEALAYNVDVVDATKLHNTTLDVGHALDRVSGIRIRENGGVGSRMQLSMNGFRGNQVKVFIDGIPMENFGSSFQLNNLPINLAERVEVFKGVVPVSLGSDALGGAINIVTNTYDENYLDLSYSYGSFNTHRTNVNAVFVDKNDFTIQINAFQNFSDNNYKVTVDAADLKTGEYFRDQKLERFHDQYHNETFIGKFGWVKKSFADQLLFGVTLGQNYKEIQTGARLVAVYGARHTKGNIIMPSLRYVKKDLFTKGLDVKLSANYNLGKERVIDTLNRRYNWFGDFKEEDTPGGELSYTDLEFQNNNGIVVASADYKINEKHAISVSNSFNTFDRKQWNYLNDEAQVYDDPQKSQKNVLGLAYSYVGGDWNATGFLKNYNQLNKFEESYNPTGDYGDVAYRYQEDNFNDFGYGAAATYFFTENLQVKASYEKSFRLALPEEIYGDGGVLLLGNTDLKPETSNNFNVGAGYWFNLGSVKHLVNIDGTVFYRDSKDFIRPTLNNNQVYQVMDNLADATNLGVEAQVRYNYNNRLLVGANVTYQDLRNNTQFEDGQTIESIVYKDRIPNMPYLYGNGNISYNINNVLGKENVLSLDYNLTYVHAFYRYWPSLGGEGKFGIPEQISHDMNASLKVDKFQFTLECRNIFDQKMYDNFSLQKPGRSFTGKIRYVL</sequence>
<organism evidence="14 15">
    <name type="scientific">Mesonia algae</name>
    <dbReference type="NCBI Taxonomy" id="213248"/>
    <lineage>
        <taxon>Bacteria</taxon>
        <taxon>Pseudomonadati</taxon>
        <taxon>Bacteroidota</taxon>
        <taxon>Flavobacteriia</taxon>
        <taxon>Flavobacteriales</taxon>
        <taxon>Flavobacteriaceae</taxon>
        <taxon>Mesonia</taxon>
    </lineage>
</organism>
<dbReference type="Gene3D" id="2.60.40.1120">
    <property type="entry name" value="Carboxypeptidase-like, regulatory domain"/>
    <property type="match status" value="1"/>
</dbReference>
<evidence type="ECO:0000259" key="12">
    <source>
        <dbReference type="Pfam" id="PF00593"/>
    </source>
</evidence>
<dbReference type="GO" id="GO:0015344">
    <property type="term" value="F:siderophore uptake transmembrane transporter activity"/>
    <property type="evidence" value="ECO:0007669"/>
    <property type="project" value="TreeGrafter"/>
</dbReference>